<gene>
    <name evidence="2" type="ORF">VKT23_020221</name>
</gene>
<comment type="caution">
    <text evidence="2">The sequence shown here is derived from an EMBL/GenBank/DDBJ whole genome shotgun (WGS) entry which is preliminary data.</text>
</comment>
<feature type="compositionally biased region" description="Low complexity" evidence="1">
    <location>
        <begin position="419"/>
        <end position="433"/>
    </location>
</feature>
<keyword evidence="3" id="KW-1185">Reference proteome</keyword>
<feature type="compositionally biased region" description="Low complexity" evidence="1">
    <location>
        <begin position="301"/>
        <end position="341"/>
    </location>
</feature>
<feature type="compositionally biased region" description="Low complexity" evidence="1">
    <location>
        <begin position="356"/>
        <end position="365"/>
    </location>
</feature>
<feature type="compositionally biased region" description="Basic and acidic residues" evidence="1">
    <location>
        <begin position="14"/>
        <end position="23"/>
    </location>
</feature>
<proteinExistence type="predicted"/>
<protein>
    <recommendedName>
        <fullName evidence="4">C2H2-type domain-containing protein</fullName>
    </recommendedName>
</protein>
<feature type="compositionally biased region" description="Polar residues" evidence="1">
    <location>
        <begin position="94"/>
        <end position="105"/>
    </location>
</feature>
<feature type="compositionally biased region" description="Low complexity" evidence="1">
    <location>
        <begin position="106"/>
        <end position="118"/>
    </location>
</feature>
<feature type="compositionally biased region" description="Low complexity" evidence="1">
    <location>
        <begin position="187"/>
        <end position="200"/>
    </location>
</feature>
<feature type="compositionally biased region" description="Polar residues" evidence="1">
    <location>
        <begin position="366"/>
        <end position="381"/>
    </location>
</feature>
<feature type="compositionally biased region" description="Polar residues" evidence="1">
    <location>
        <begin position="235"/>
        <end position="259"/>
    </location>
</feature>
<feature type="region of interest" description="Disordered" evidence="1">
    <location>
        <begin position="80"/>
        <end position="128"/>
    </location>
</feature>
<feature type="compositionally biased region" description="Low complexity" evidence="1">
    <location>
        <begin position="382"/>
        <end position="397"/>
    </location>
</feature>
<feature type="region of interest" description="Disordered" evidence="1">
    <location>
        <begin position="356"/>
        <end position="435"/>
    </location>
</feature>
<feature type="region of interest" description="Disordered" evidence="1">
    <location>
        <begin position="1"/>
        <end position="23"/>
    </location>
</feature>
<evidence type="ECO:0000313" key="3">
    <source>
        <dbReference type="Proteomes" id="UP001498398"/>
    </source>
</evidence>
<accession>A0ABR1IJG5</accession>
<feature type="region of interest" description="Disordered" evidence="1">
    <location>
        <begin position="187"/>
        <end position="267"/>
    </location>
</feature>
<evidence type="ECO:0000256" key="1">
    <source>
        <dbReference type="SAM" id="MobiDB-lite"/>
    </source>
</evidence>
<dbReference type="EMBL" id="JBANRG010000125">
    <property type="protein sequence ID" value="KAK7434377.1"/>
    <property type="molecule type" value="Genomic_DNA"/>
</dbReference>
<dbReference type="Proteomes" id="UP001498398">
    <property type="component" value="Unassembled WGS sequence"/>
</dbReference>
<sequence>MSKISASISSQRRPALEDKKPSLSKDPYYFNINNLAVPLPGALSEPYHQVGTLSNGVPLPVFAISVTHEERQQFITEGRPIRSLPPRPSRPLIKNSSIRAGSASQPRPTITINTTNTRPPLPPQAVAFSNAHPRNQASIQMPPSGHQDQERLHIQALIQAGLVSGRITPAQVQAALSAFSAPSAPGAQAQVQAQVPQQQQTRIGGSRGNGQTRNGHKARSSNSSKAAAVPGGAGYNNSRNASGHTTNNSFAPMQGSQMGAPSFGLPSPPVDGMANLSLPQFVANRTNQAPAPASFSSFVPAPAAPASSSSFRPAPAPPVAWNTSTPGPSTLSTTSRPRVSTNPANQYAWMNQNQNQYQHQNPQTNYPSPQSSGATTPTLNYASGPSPTLTTSTLPAPSVAPTRGRGRGRGRASTSKTNTSRGVGAGSASTSGSEWEDYRIPTASPLCLWTTQGPSSHSGRCNVDLSTLTLQACIDHIASHKTNTKPIICGWEGCGSSIQPSCFRVHCGTHAGARKRCTGCGVVCSKVKVGHVCSG</sequence>
<evidence type="ECO:0008006" key="4">
    <source>
        <dbReference type="Google" id="ProtNLM"/>
    </source>
</evidence>
<feature type="compositionally biased region" description="Polar residues" evidence="1">
    <location>
        <begin position="1"/>
        <end position="12"/>
    </location>
</feature>
<reference evidence="2 3" key="1">
    <citation type="submission" date="2024-01" db="EMBL/GenBank/DDBJ databases">
        <title>A draft genome for the cacao thread blight pathogen Marasmiellus scandens.</title>
        <authorList>
            <person name="Baruah I.K."/>
            <person name="Leung J."/>
            <person name="Bukari Y."/>
            <person name="Amoako-Attah I."/>
            <person name="Meinhardt L.W."/>
            <person name="Bailey B.A."/>
            <person name="Cohen S.P."/>
        </authorList>
    </citation>
    <scope>NUCLEOTIDE SEQUENCE [LARGE SCALE GENOMIC DNA]</scope>
    <source>
        <strain evidence="2 3">GH-19</strain>
    </source>
</reference>
<feature type="region of interest" description="Disordered" evidence="1">
    <location>
        <begin position="301"/>
        <end position="342"/>
    </location>
</feature>
<evidence type="ECO:0000313" key="2">
    <source>
        <dbReference type="EMBL" id="KAK7434377.1"/>
    </source>
</evidence>
<organism evidence="2 3">
    <name type="scientific">Marasmiellus scandens</name>
    <dbReference type="NCBI Taxonomy" id="2682957"/>
    <lineage>
        <taxon>Eukaryota</taxon>
        <taxon>Fungi</taxon>
        <taxon>Dikarya</taxon>
        <taxon>Basidiomycota</taxon>
        <taxon>Agaricomycotina</taxon>
        <taxon>Agaricomycetes</taxon>
        <taxon>Agaricomycetidae</taxon>
        <taxon>Agaricales</taxon>
        <taxon>Marasmiineae</taxon>
        <taxon>Omphalotaceae</taxon>
        <taxon>Marasmiellus</taxon>
    </lineage>
</organism>
<name>A0ABR1IJG5_9AGAR</name>